<dbReference type="PANTHER" id="PTHR43639:SF1">
    <property type="entry name" value="SHORT-CHAIN DEHYDROGENASE_REDUCTASE FAMILY PROTEIN"/>
    <property type="match status" value="1"/>
</dbReference>
<evidence type="ECO:0000313" key="3">
    <source>
        <dbReference type="EMBL" id="NEW43696.1"/>
    </source>
</evidence>
<keyword evidence="6" id="KW-1185">Reference proteome</keyword>
<keyword evidence="2" id="KW-0560">Oxidoreductase</keyword>
<reference evidence="5 6" key="1">
    <citation type="submission" date="2020-01" db="EMBL/GenBank/DDBJ databases">
        <title>Genetics and antimicrobial susceptibilities of Nocardia species isolated from the soil; a comparison with species isolated from humans.</title>
        <authorList>
            <person name="Carrasco G."/>
            <person name="Monzon S."/>
            <person name="Sansegundo M."/>
            <person name="Garcia E."/>
            <person name="Garrido N."/>
            <person name="Medina M.J."/>
            <person name="Villalon P."/>
            <person name="Ramirez-Arocha A.C."/>
            <person name="Jimenez P."/>
            <person name="Cuesta I."/>
            <person name="Valdezate S."/>
        </authorList>
    </citation>
    <scope>NUCLEOTIDE SEQUENCE [LARGE SCALE GENOMIC DNA]</scope>
    <source>
        <strain evidence="3 5">CNM20110639</strain>
        <strain evidence="4 6">CNM20110649</strain>
    </source>
</reference>
<dbReference type="Proteomes" id="UP000468928">
    <property type="component" value="Unassembled WGS sequence"/>
</dbReference>
<proteinExistence type="inferred from homology"/>
<dbReference type="Proteomes" id="UP000470876">
    <property type="component" value="Unassembled WGS sequence"/>
</dbReference>
<sequence length="100" mass="10007">MAGLPATAPLVSKGGIHALTVSLAAELGAHDIRVNAVAPGFIRTPLFGDGDERAAAGLALLDRVGEVADTTAAVLHLIDATFTTGHILPVDGGFVAGRVV</sequence>
<dbReference type="SUPFAM" id="SSF51735">
    <property type="entry name" value="NAD(P)-binding Rossmann-fold domains"/>
    <property type="match status" value="1"/>
</dbReference>
<dbReference type="EMBL" id="JAAGUZ010000008">
    <property type="protein sequence ID" value="NEW43696.1"/>
    <property type="molecule type" value="Genomic_DNA"/>
</dbReference>
<dbReference type="PRINTS" id="PR00081">
    <property type="entry name" value="GDHRDH"/>
</dbReference>
<gene>
    <name evidence="3" type="ORF">GV789_04380</name>
    <name evidence="4" type="ORF">GV794_03055</name>
</gene>
<dbReference type="AlphaFoldDB" id="A0A6P1CZT6"/>
<dbReference type="InterPro" id="IPR036291">
    <property type="entry name" value="NAD(P)-bd_dom_sf"/>
</dbReference>
<comment type="similarity">
    <text evidence="1">Belongs to the short-chain dehydrogenases/reductases (SDR) family.</text>
</comment>
<dbReference type="GO" id="GO:0016491">
    <property type="term" value="F:oxidoreductase activity"/>
    <property type="evidence" value="ECO:0007669"/>
    <property type="project" value="UniProtKB-KW"/>
</dbReference>
<comment type="caution">
    <text evidence="3">The sequence shown here is derived from an EMBL/GenBank/DDBJ whole genome shotgun (WGS) entry which is preliminary data.</text>
</comment>
<evidence type="ECO:0000313" key="5">
    <source>
        <dbReference type="Proteomes" id="UP000468928"/>
    </source>
</evidence>
<protein>
    <submittedName>
        <fullName evidence="3">SDR family oxidoreductase</fullName>
    </submittedName>
</protein>
<evidence type="ECO:0000256" key="1">
    <source>
        <dbReference type="ARBA" id="ARBA00006484"/>
    </source>
</evidence>
<dbReference type="PANTHER" id="PTHR43639">
    <property type="entry name" value="OXIDOREDUCTASE, SHORT-CHAIN DEHYDROGENASE/REDUCTASE FAMILY (AFU_ORTHOLOGUE AFUA_5G02870)"/>
    <property type="match status" value="1"/>
</dbReference>
<dbReference type="Pfam" id="PF13561">
    <property type="entry name" value="adh_short_C2"/>
    <property type="match status" value="1"/>
</dbReference>
<name>A0A6P1CZT6_9NOCA</name>
<accession>A0A6P1CZT6</accession>
<dbReference type="Gene3D" id="3.40.50.720">
    <property type="entry name" value="NAD(P)-binding Rossmann-like Domain"/>
    <property type="match status" value="1"/>
</dbReference>
<evidence type="ECO:0000313" key="4">
    <source>
        <dbReference type="EMBL" id="NEW54647.1"/>
    </source>
</evidence>
<evidence type="ECO:0000313" key="6">
    <source>
        <dbReference type="Proteomes" id="UP000470876"/>
    </source>
</evidence>
<dbReference type="InterPro" id="IPR002347">
    <property type="entry name" value="SDR_fam"/>
</dbReference>
<evidence type="ECO:0000256" key="2">
    <source>
        <dbReference type="ARBA" id="ARBA00023002"/>
    </source>
</evidence>
<dbReference type="RefSeq" id="WP_163828436.1">
    <property type="nucleotide sequence ID" value="NZ_JAAGUX010000003.1"/>
</dbReference>
<dbReference type="EMBL" id="JAAGUX010000003">
    <property type="protein sequence ID" value="NEW54647.1"/>
    <property type="molecule type" value="Genomic_DNA"/>
</dbReference>
<organism evidence="3 5">
    <name type="scientific">Nocardia cyriacigeorgica</name>
    <dbReference type="NCBI Taxonomy" id="135487"/>
    <lineage>
        <taxon>Bacteria</taxon>
        <taxon>Bacillati</taxon>
        <taxon>Actinomycetota</taxon>
        <taxon>Actinomycetes</taxon>
        <taxon>Mycobacteriales</taxon>
        <taxon>Nocardiaceae</taxon>
        <taxon>Nocardia</taxon>
    </lineage>
</organism>